<keyword evidence="10" id="KW-1185">Reference proteome</keyword>
<feature type="domain" description="Pectinesterase inhibitor" evidence="8">
    <location>
        <begin position="43"/>
        <end position="199"/>
    </location>
</feature>
<dbReference type="SUPFAM" id="SSF101148">
    <property type="entry name" value="Plant invertase/pectin methylesterase inhibitor"/>
    <property type="match status" value="1"/>
</dbReference>
<accession>A0A9Q0GVH9</accession>
<keyword evidence="5" id="KW-1015">Disulfide bond</keyword>
<evidence type="ECO:0000256" key="5">
    <source>
        <dbReference type="ARBA" id="ARBA00023157"/>
    </source>
</evidence>
<dbReference type="OrthoDB" id="1430376at2759"/>
<dbReference type="EC" id="3.1.1.11" evidence="3"/>
<evidence type="ECO:0000313" key="9">
    <source>
        <dbReference type="EMBL" id="KAJ4954300.1"/>
    </source>
</evidence>
<evidence type="ECO:0000256" key="6">
    <source>
        <dbReference type="ARBA" id="ARBA00023180"/>
    </source>
</evidence>
<comment type="caution">
    <text evidence="9">The sequence shown here is derived from an EMBL/GenBank/DDBJ whole genome shotgun (WGS) entry which is preliminary data.</text>
</comment>
<dbReference type="SMART" id="SM00856">
    <property type="entry name" value="PMEI"/>
    <property type="match status" value="1"/>
</dbReference>
<evidence type="ECO:0000256" key="3">
    <source>
        <dbReference type="ARBA" id="ARBA00013229"/>
    </source>
</evidence>
<dbReference type="Proteomes" id="UP001141806">
    <property type="component" value="Unassembled WGS sequence"/>
</dbReference>
<organism evidence="9 10">
    <name type="scientific">Protea cynaroides</name>
    <dbReference type="NCBI Taxonomy" id="273540"/>
    <lineage>
        <taxon>Eukaryota</taxon>
        <taxon>Viridiplantae</taxon>
        <taxon>Streptophyta</taxon>
        <taxon>Embryophyta</taxon>
        <taxon>Tracheophyta</taxon>
        <taxon>Spermatophyta</taxon>
        <taxon>Magnoliopsida</taxon>
        <taxon>Proteales</taxon>
        <taxon>Proteaceae</taxon>
        <taxon>Protea</taxon>
    </lineage>
</organism>
<keyword evidence="7" id="KW-0472">Membrane</keyword>
<comment type="similarity">
    <text evidence="1">In the N-terminal section; belongs to the PMEI family.</text>
</comment>
<evidence type="ECO:0000259" key="8">
    <source>
        <dbReference type="SMART" id="SM00856"/>
    </source>
</evidence>
<name>A0A9Q0GVH9_9MAGN</name>
<keyword evidence="7" id="KW-1133">Transmembrane helix</keyword>
<evidence type="ECO:0000313" key="10">
    <source>
        <dbReference type="Proteomes" id="UP001141806"/>
    </source>
</evidence>
<dbReference type="FunFam" id="1.20.140.40:FF:000010">
    <property type="entry name" value="Pectinesterase"/>
    <property type="match status" value="1"/>
</dbReference>
<dbReference type="Pfam" id="PF04043">
    <property type="entry name" value="PMEI"/>
    <property type="match status" value="1"/>
</dbReference>
<dbReference type="PANTHER" id="PTHR31080:SF117">
    <property type="entry name" value="PLANT INVERTASE_PECTIN METHYLESTERASE INHIBITOR SUPERFAMILY PROTEIN"/>
    <property type="match status" value="1"/>
</dbReference>
<dbReference type="EMBL" id="JAMYWD010000011">
    <property type="protein sequence ID" value="KAJ4954300.1"/>
    <property type="molecule type" value="Genomic_DNA"/>
</dbReference>
<evidence type="ECO:0000256" key="1">
    <source>
        <dbReference type="ARBA" id="ARBA00006027"/>
    </source>
</evidence>
<feature type="transmembrane region" description="Helical" evidence="7">
    <location>
        <begin position="12"/>
        <end position="30"/>
    </location>
</feature>
<sequence length="216" mass="23647">MEGSATFRLSSVYGTVFLLCVFLSISYMTICSGTELGDSNGEADKEFIKTSCKVTLYPDLCFQSLSAYAHSVHMNPGRLAKAALAVSLKEARSASDTVANLSKEHDMSPREAAALADCKETIGDCIDELKQSFGEMKHLEGPDFNRKLGDIQTWVSAALTNEDTCMDGFEEDAMNENIKDTIRKSSISMNSYTGDLLKVKMIFLSVAYSYTLPHGL</sequence>
<dbReference type="InterPro" id="IPR051955">
    <property type="entry name" value="PME_Inhibitor"/>
</dbReference>
<comment type="similarity">
    <text evidence="2">In the C-terminal section; belongs to the pectinesterase family.</text>
</comment>
<reference evidence="9" key="1">
    <citation type="journal article" date="2023" name="Plant J.">
        <title>The genome of the king protea, Protea cynaroides.</title>
        <authorList>
            <person name="Chang J."/>
            <person name="Duong T.A."/>
            <person name="Schoeman C."/>
            <person name="Ma X."/>
            <person name="Roodt D."/>
            <person name="Barker N."/>
            <person name="Li Z."/>
            <person name="Van de Peer Y."/>
            <person name="Mizrachi E."/>
        </authorList>
    </citation>
    <scope>NUCLEOTIDE SEQUENCE</scope>
    <source>
        <tissue evidence="9">Young leaves</tissue>
    </source>
</reference>
<dbReference type="PANTHER" id="PTHR31080">
    <property type="entry name" value="PECTINESTERASE INHIBITOR-LIKE"/>
    <property type="match status" value="1"/>
</dbReference>
<proteinExistence type="inferred from homology"/>
<dbReference type="Gene3D" id="1.20.140.40">
    <property type="entry name" value="Invertase/pectin methylesterase inhibitor family protein"/>
    <property type="match status" value="1"/>
</dbReference>
<keyword evidence="4" id="KW-0732">Signal</keyword>
<dbReference type="InterPro" id="IPR035513">
    <property type="entry name" value="Invertase/methylesterase_inhib"/>
</dbReference>
<evidence type="ECO:0000256" key="7">
    <source>
        <dbReference type="SAM" id="Phobius"/>
    </source>
</evidence>
<keyword evidence="6" id="KW-0325">Glycoprotein</keyword>
<evidence type="ECO:0000256" key="2">
    <source>
        <dbReference type="ARBA" id="ARBA00007786"/>
    </source>
</evidence>
<protein>
    <recommendedName>
        <fullName evidence="3">pectinesterase</fullName>
        <ecNumber evidence="3">3.1.1.11</ecNumber>
    </recommendedName>
</protein>
<dbReference type="NCBIfam" id="TIGR01614">
    <property type="entry name" value="PME_inhib"/>
    <property type="match status" value="1"/>
</dbReference>
<gene>
    <name evidence="9" type="ORF">NE237_011083</name>
</gene>
<dbReference type="AlphaFoldDB" id="A0A9Q0GVH9"/>
<dbReference type="CDD" id="cd15798">
    <property type="entry name" value="PMEI-like_3"/>
    <property type="match status" value="1"/>
</dbReference>
<dbReference type="GO" id="GO:0004857">
    <property type="term" value="F:enzyme inhibitor activity"/>
    <property type="evidence" value="ECO:0007669"/>
    <property type="project" value="InterPro"/>
</dbReference>
<dbReference type="InterPro" id="IPR006501">
    <property type="entry name" value="Pectinesterase_inhib_dom"/>
</dbReference>
<dbReference type="GO" id="GO:0030599">
    <property type="term" value="F:pectinesterase activity"/>
    <property type="evidence" value="ECO:0007669"/>
    <property type="project" value="UniProtKB-EC"/>
</dbReference>
<evidence type="ECO:0000256" key="4">
    <source>
        <dbReference type="ARBA" id="ARBA00022729"/>
    </source>
</evidence>
<keyword evidence="7" id="KW-0812">Transmembrane</keyword>